<keyword evidence="3" id="KW-1185">Reference proteome</keyword>
<dbReference type="Gene3D" id="3.40.109.10">
    <property type="entry name" value="NADH Oxidase"/>
    <property type="match status" value="1"/>
</dbReference>
<gene>
    <name evidence="2" type="ORF">ACD661_00160</name>
</gene>
<dbReference type="PANTHER" id="PTHR23026:SF123">
    <property type="entry name" value="NAD(P)H NITROREDUCTASE RV3131-RELATED"/>
    <property type="match status" value="1"/>
</dbReference>
<dbReference type="RefSeq" id="WP_400185421.1">
    <property type="nucleotide sequence ID" value="NZ_JBGORX010000001.1"/>
</dbReference>
<dbReference type="Proteomes" id="UP001615550">
    <property type="component" value="Unassembled WGS sequence"/>
</dbReference>
<dbReference type="Pfam" id="PF00881">
    <property type="entry name" value="Nitroreductase"/>
    <property type="match status" value="1"/>
</dbReference>
<feature type="domain" description="Nitroreductase" evidence="1">
    <location>
        <begin position="20"/>
        <end position="155"/>
    </location>
</feature>
<sequence>MMATAKRPREARPAREIDAIYKRRTVRDYKPQKIEAPMIHALLNAAVQAPTALREEPWAFAVIQDKEVLKQLSETIQGLIYNEARNYPKLMKRVKELTGDPKFNAFYNTGTLIVIYSRVQRPFVVADCWLAAQNLMLTACVNGLGTCVISLAAAALNTPEWKSKLHIGAEMIAIAPIIVGVPAGPVEPVSRLEPDVLSWI</sequence>
<dbReference type="EMBL" id="JBGORX010000001">
    <property type="protein sequence ID" value="MFJ1266961.1"/>
    <property type="molecule type" value="Genomic_DNA"/>
</dbReference>
<name>A0ABW8D2M7_9GAMM</name>
<reference evidence="2 3" key="1">
    <citation type="submission" date="2024-08" db="EMBL/GenBank/DDBJ databases">
        <title>Draft Genome Sequence of Legionella lytica strain DSB2004, Isolated From a Fire Sprinkler System.</title>
        <authorList>
            <person name="Everhart A.D."/>
            <person name="Kidane D.T."/>
            <person name="Farone A.L."/>
            <person name="Farone M.B."/>
        </authorList>
    </citation>
    <scope>NUCLEOTIDE SEQUENCE [LARGE SCALE GENOMIC DNA]</scope>
    <source>
        <strain evidence="2 3">DSB2004</strain>
    </source>
</reference>
<protein>
    <submittedName>
        <fullName evidence="2">Nitroreductase family protein</fullName>
    </submittedName>
</protein>
<evidence type="ECO:0000259" key="1">
    <source>
        <dbReference type="Pfam" id="PF00881"/>
    </source>
</evidence>
<dbReference type="InterPro" id="IPR029479">
    <property type="entry name" value="Nitroreductase"/>
</dbReference>
<proteinExistence type="predicted"/>
<dbReference type="InterPro" id="IPR050627">
    <property type="entry name" value="Nitroreductase/BluB"/>
</dbReference>
<accession>A0ABW8D2M7</accession>
<dbReference type="PANTHER" id="PTHR23026">
    <property type="entry name" value="NADPH NITROREDUCTASE"/>
    <property type="match status" value="1"/>
</dbReference>
<evidence type="ECO:0000313" key="2">
    <source>
        <dbReference type="EMBL" id="MFJ1266961.1"/>
    </source>
</evidence>
<organism evidence="2 3">
    <name type="scientific">Legionella lytica</name>
    <dbReference type="NCBI Taxonomy" id="96232"/>
    <lineage>
        <taxon>Bacteria</taxon>
        <taxon>Pseudomonadati</taxon>
        <taxon>Pseudomonadota</taxon>
        <taxon>Gammaproteobacteria</taxon>
        <taxon>Legionellales</taxon>
        <taxon>Legionellaceae</taxon>
        <taxon>Legionella</taxon>
    </lineage>
</organism>
<dbReference type="InterPro" id="IPR000415">
    <property type="entry name" value="Nitroreductase-like"/>
</dbReference>
<evidence type="ECO:0000313" key="3">
    <source>
        <dbReference type="Proteomes" id="UP001615550"/>
    </source>
</evidence>
<comment type="caution">
    <text evidence="2">The sequence shown here is derived from an EMBL/GenBank/DDBJ whole genome shotgun (WGS) entry which is preliminary data.</text>
</comment>
<dbReference type="SUPFAM" id="SSF55469">
    <property type="entry name" value="FMN-dependent nitroreductase-like"/>
    <property type="match status" value="1"/>
</dbReference>